<dbReference type="InterPro" id="IPR018389">
    <property type="entry name" value="DctP_fam"/>
</dbReference>
<name>A0ABM8F8N5_9GAMM</name>
<dbReference type="EMBL" id="AP027271">
    <property type="protein sequence ID" value="BDX01313.1"/>
    <property type="molecule type" value="Genomic_DNA"/>
</dbReference>
<protein>
    <recommendedName>
        <fullName evidence="5">TRAP transporter substrate-binding protein DctP</fullName>
    </recommendedName>
</protein>
<dbReference type="Gene3D" id="3.40.190.170">
    <property type="entry name" value="Bacterial extracellular solute-binding protein, family 7"/>
    <property type="match status" value="1"/>
</dbReference>
<dbReference type="RefSeq" id="WP_338264483.1">
    <property type="nucleotide sequence ID" value="NZ_AP027271.1"/>
</dbReference>
<keyword evidence="4" id="KW-1185">Reference proteome</keyword>
<keyword evidence="1 2" id="KW-0732">Signal</keyword>
<dbReference type="InterPro" id="IPR038404">
    <property type="entry name" value="TRAP_DctP_sf"/>
</dbReference>
<dbReference type="Pfam" id="PF03480">
    <property type="entry name" value="DctP"/>
    <property type="match status" value="1"/>
</dbReference>
<sequence length="328" mass="36610">MKKVLVLASALLTALSANASSVSVALDTAPDRENSGTYRYVDNLLQSLNDKGWQTESYPRNSVGDESTRLNKVRAGTLDISMSQYSSAAQFVPEMQVLQLPYTFINTDHQYNFFINSGYLDSINRRLSSEGLRVLAVIPTGAFLGIFNNEHLVKTVADMSGLRMRALDTNQLTIFQMMGASGVLIPFSEVPNALRLGIADGYLNASPVPIIFKHTELLKYFTDAKVMMSARLVLASQYWWDNLTKEEKAQFSASSIEAQKDVFQWVNQSEEAHHKALMAAGMEVYHPTEEDLLTFKSAVATMNQKVKGVPFERVVLLQKMVSDYRPNN</sequence>
<evidence type="ECO:0000313" key="3">
    <source>
        <dbReference type="EMBL" id="BDX01313.1"/>
    </source>
</evidence>
<proteinExistence type="predicted"/>
<evidence type="ECO:0000256" key="2">
    <source>
        <dbReference type="SAM" id="SignalP"/>
    </source>
</evidence>
<dbReference type="Proteomes" id="UP001307608">
    <property type="component" value="Chromosome"/>
</dbReference>
<feature type="signal peptide" evidence="2">
    <location>
        <begin position="1"/>
        <end position="19"/>
    </location>
</feature>
<organism evidence="3 4">
    <name type="scientific">Marinomonas pontica</name>
    <dbReference type="NCBI Taxonomy" id="264739"/>
    <lineage>
        <taxon>Bacteria</taxon>
        <taxon>Pseudomonadati</taxon>
        <taxon>Pseudomonadota</taxon>
        <taxon>Gammaproteobacteria</taxon>
        <taxon>Oceanospirillales</taxon>
        <taxon>Oceanospirillaceae</taxon>
        <taxon>Marinomonas</taxon>
    </lineage>
</organism>
<evidence type="ECO:0000313" key="4">
    <source>
        <dbReference type="Proteomes" id="UP001307608"/>
    </source>
</evidence>
<dbReference type="CDD" id="cd13603">
    <property type="entry name" value="PBP2_TRAP_Siap_TeaA_like"/>
    <property type="match status" value="1"/>
</dbReference>
<reference evidence="3 4" key="1">
    <citation type="submission" date="2023-01" db="EMBL/GenBank/DDBJ databases">
        <title>Complete genome sequence of Marinomonas pontica strain 200518_36.</title>
        <authorList>
            <person name="Ueki S."/>
            <person name="Gajardo G."/>
            <person name="Maruyama F."/>
        </authorList>
    </citation>
    <scope>NUCLEOTIDE SEQUENCE [LARGE SCALE GENOMIC DNA]</scope>
    <source>
        <strain evidence="3 4">200518_36</strain>
    </source>
</reference>
<accession>A0ABM8F8N5</accession>
<gene>
    <name evidence="3" type="ORF">MACH16_00610</name>
</gene>
<feature type="chain" id="PRO_5046846293" description="TRAP transporter substrate-binding protein DctP" evidence="2">
    <location>
        <begin position="20"/>
        <end position="328"/>
    </location>
</feature>
<evidence type="ECO:0000256" key="1">
    <source>
        <dbReference type="ARBA" id="ARBA00022729"/>
    </source>
</evidence>
<dbReference type="NCBIfam" id="NF037995">
    <property type="entry name" value="TRAP_S1"/>
    <property type="match status" value="1"/>
</dbReference>
<dbReference type="PANTHER" id="PTHR33376">
    <property type="match status" value="1"/>
</dbReference>
<evidence type="ECO:0008006" key="5">
    <source>
        <dbReference type="Google" id="ProtNLM"/>
    </source>
</evidence>
<dbReference type="PANTHER" id="PTHR33376:SF4">
    <property type="entry name" value="SIALIC ACID-BINDING PERIPLASMIC PROTEIN SIAP"/>
    <property type="match status" value="1"/>
</dbReference>